<comment type="caution">
    <text evidence="1">The sequence shown here is derived from an EMBL/GenBank/DDBJ whole genome shotgun (WGS) entry which is preliminary data.</text>
</comment>
<evidence type="ECO:0000313" key="2">
    <source>
        <dbReference type="Proteomes" id="UP001221898"/>
    </source>
</evidence>
<proteinExistence type="predicted"/>
<reference evidence="1" key="1">
    <citation type="journal article" date="2023" name="Science">
        <title>Genome structures resolve the early diversification of teleost fishes.</title>
        <authorList>
            <person name="Parey E."/>
            <person name="Louis A."/>
            <person name="Montfort J."/>
            <person name="Bouchez O."/>
            <person name="Roques C."/>
            <person name="Iampietro C."/>
            <person name="Lluch J."/>
            <person name="Castinel A."/>
            <person name="Donnadieu C."/>
            <person name="Desvignes T."/>
            <person name="Floi Bucao C."/>
            <person name="Jouanno E."/>
            <person name="Wen M."/>
            <person name="Mejri S."/>
            <person name="Dirks R."/>
            <person name="Jansen H."/>
            <person name="Henkel C."/>
            <person name="Chen W.J."/>
            <person name="Zahm M."/>
            <person name="Cabau C."/>
            <person name="Klopp C."/>
            <person name="Thompson A.W."/>
            <person name="Robinson-Rechavi M."/>
            <person name="Braasch I."/>
            <person name="Lecointre G."/>
            <person name="Bobe J."/>
            <person name="Postlethwait J.H."/>
            <person name="Berthelot C."/>
            <person name="Roest Crollius H."/>
            <person name="Guiguen Y."/>
        </authorList>
    </citation>
    <scope>NUCLEOTIDE SEQUENCE</scope>
    <source>
        <strain evidence="1">NC1722</strain>
    </source>
</reference>
<protein>
    <submittedName>
        <fullName evidence="1">Uncharacterized protein</fullName>
    </submittedName>
</protein>
<gene>
    <name evidence="1" type="ORF">AAFF_G00095410</name>
</gene>
<accession>A0AAD7WCU9</accession>
<dbReference type="AlphaFoldDB" id="A0AAD7WCU9"/>
<sequence length="129" mass="14227">MPSSAAALARNHLIPKQNISQPMLSHKGYRTCLPDDCSSSCPVDILLEACLPVVRPLGLPVSWARKRLLQPLLPWGQQRALCHTPPWGFSKLYYLCLYCTLPYPMEVTRGATHACLGRSRGHLSALSCG</sequence>
<keyword evidence="2" id="KW-1185">Reference proteome</keyword>
<name>A0AAD7WCU9_9TELE</name>
<dbReference type="Proteomes" id="UP001221898">
    <property type="component" value="Unassembled WGS sequence"/>
</dbReference>
<dbReference type="EMBL" id="JAINUG010000160">
    <property type="protein sequence ID" value="KAJ8391274.1"/>
    <property type="molecule type" value="Genomic_DNA"/>
</dbReference>
<evidence type="ECO:0000313" key="1">
    <source>
        <dbReference type="EMBL" id="KAJ8391274.1"/>
    </source>
</evidence>
<organism evidence="1 2">
    <name type="scientific">Aldrovandia affinis</name>
    <dbReference type="NCBI Taxonomy" id="143900"/>
    <lineage>
        <taxon>Eukaryota</taxon>
        <taxon>Metazoa</taxon>
        <taxon>Chordata</taxon>
        <taxon>Craniata</taxon>
        <taxon>Vertebrata</taxon>
        <taxon>Euteleostomi</taxon>
        <taxon>Actinopterygii</taxon>
        <taxon>Neopterygii</taxon>
        <taxon>Teleostei</taxon>
        <taxon>Notacanthiformes</taxon>
        <taxon>Halosauridae</taxon>
        <taxon>Aldrovandia</taxon>
    </lineage>
</organism>